<name>A0AB39CD16_9VIRU</name>
<organism evidence="1">
    <name type="scientific">Pseudomonas phage RVTF4</name>
    <dbReference type="NCBI Taxonomy" id="3236931"/>
    <lineage>
        <taxon>Viruses</taxon>
    </lineage>
</organism>
<evidence type="ECO:0000313" key="1">
    <source>
        <dbReference type="EMBL" id="XDJ14769.1"/>
    </source>
</evidence>
<proteinExistence type="predicted"/>
<dbReference type="EMBL" id="PQ015378">
    <property type="protein sequence ID" value="XDJ14769.1"/>
    <property type="molecule type" value="Genomic_DNA"/>
</dbReference>
<protein>
    <submittedName>
        <fullName evidence="1">Uncharacterized protein</fullName>
    </submittedName>
</protein>
<reference evidence="1" key="1">
    <citation type="submission" date="2024-07" db="EMBL/GenBank/DDBJ databases">
        <authorList>
            <person name="Bringhurst R.M."/>
            <person name="Homer T.E."/>
        </authorList>
    </citation>
    <scope>NUCLEOTIDE SEQUENCE</scope>
</reference>
<accession>A0AB39CD16</accession>
<sequence length="94" mass="10366">MGLLSTLVKVGLVAAGTIVVQRIIDRTSVTGIYTDLDALTERVRNKVGRVGTVKANVRVESRELVAAYEKNITFVSALDEFRKNVEIYIESIPD</sequence>